<evidence type="ECO:0000256" key="1">
    <source>
        <dbReference type="SAM" id="Phobius"/>
    </source>
</evidence>
<organism evidence="3">
    <name type="scientific">Singulisphaera sp. Ch08</name>
    <dbReference type="NCBI Taxonomy" id="3120278"/>
    <lineage>
        <taxon>Bacteria</taxon>
        <taxon>Pseudomonadati</taxon>
        <taxon>Planctomycetota</taxon>
        <taxon>Planctomycetia</taxon>
        <taxon>Isosphaerales</taxon>
        <taxon>Isosphaeraceae</taxon>
        <taxon>Singulisphaera</taxon>
    </lineage>
</organism>
<dbReference type="InterPro" id="IPR052173">
    <property type="entry name" value="Beta-lactam_resp_regulator"/>
</dbReference>
<dbReference type="Gene3D" id="2.60.40.1120">
    <property type="entry name" value="Carboxypeptidase-like, regulatory domain"/>
    <property type="match status" value="2"/>
</dbReference>
<dbReference type="SUPFAM" id="SSF49464">
    <property type="entry name" value="Carboxypeptidase regulatory domain-like"/>
    <property type="match status" value="1"/>
</dbReference>
<sequence>MNEHAWEWAESLGHWALAWTLVVVAVGAWIRLGRPSRASLRYGGWLLATFAGLVLAPLVVWLGPWVSWHDAVALVRRPANLAASPVGRFTSWFEGVPAMAIEGRDGAALAPTASSTWILPPQIPKPVAAVRPRAEGGRWPELALLIWGAGALVFAVRLGRDAIRVRALLAAATGDVPAELAGELEPARVDLGLRRRVRVGVHPEIQAPMCVGLLRPTLLWPTAAHCPMTSSQRRLSLVHELAHLKHGDDWVALLAEIWRCLAWFYLPIHFLLDRLRREREYCCDDVASSRSEGPEGYARWLLDLAPVRVKPPALASSLLGGADLAVRVRRLLDRDSRPASPLTCRQVMMLGGVGLVLLGVSGSVRLVGFVAHAIEAEPADALLPEIEPKALAIKLETAWKDYEAGLLEVEFDEERDSDPFAESRGQERKSVDIKFPGRFQYGSDGRLWRTEFDSMMPNSGARQLVPDRWVTGFDGERHYHWNVRANEVTWGESNPSALALEPRALFWPSRKNLIELLNDATTKVSQKTVDGVRCYLLEKTTRNPSGEWRTEYAISPRRSHLAVEMAYYRNGHRYALHRLQDLRQAERGLWIPSRILSESWSVFDDGSRSLMSRRSMRIVRYEPAKAIARDDFTLTVPFNVTVKDLTDGSAWTTDPWWPEVRELLRDRFAWSPRDLSPLRQLVSHCDGKVEGQPVPPIEASLWINSGPVDWGQLRGKVALIDFSSVGGRHEKAAAIRALGELYKGAGLRVISVLDSKDDPDAARQYVKELRLTHPVAVDLPRAAGFGATMQAFGMKYDSSVFLVDHLGKVRQVKEPGGLIGPLVQMLRDAGSKDVLVASLDPPQLVRDEELDAIGRAFQDWIKQADDGGSLAGTIVDMEGRPIQGAEVRVHAEARILMHPGSFFVIPGRTTHLAVTGDSGMFLLPNLCKGNYSLRISAPGFATIERKTLIESTLGEVVIDAVMGQADAISGQVMDQQGKPIADVDVTISERRIARKDGTQTNYNDTLEMKTTDAKGAFRFNKLPEGDYTLTLKSMGFSQVVRKNVPAGANNLELTLERVRP</sequence>
<dbReference type="InterPro" id="IPR036249">
    <property type="entry name" value="Thioredoxin-like_sf"/>
</dbReference>
<dbReference type="Pfam" id="PF05569">
    <property type="entry name" value="Peptidase_M56"/>
    <property type="match status" value="1"/>
</dbReference>
<dbReference type="PANTHER" id="PTHR34978:SF3">
    <property type="entry name" value="SLR0241 PROTEIN"/>
    <property type="match status" value="1"/>
</dbReference>
<keyword evidence="1" id="KW-0812">Transmembrane</keyword>
<dbReference type="InterPro" id="IPR013784">
    <property type="entry name" value="Carb-bd-like_fold"/>
</dbReference>
<gene>
    <name evidence="3" type="ORF">V5E97_25665</name>
</gene>
<dbReference type="EMBL" id="CP155447">
    <property type="protein sequence ID" value="XBH01721.1"/>
    <property type="molecule type" value="Genomic_DNA"/>
</dbReference>
<proteinExistence type="predicted"/>
<dbReference type="RefSeq" id="WP_406694466.1">
    <property type="nucleotide sequence ID" value="NZ_CP155447.1"/>
</dbReference>
<dbReference type="GO" id="GO:0030246">
    <property type="term" value="F:carbohydrate binding"/>
    <property type="evidence" value="ECO:0007669"/>
    <property type="project" value="InterPro"/>
</dbReference>
<keyword evidence="3" id="KW-0645">Protease</keyword>
<dbReference type="GO" id="GO:0004180">
    <property type="term" value="F:carboxypeptidase activity"/>
    <property type="evidence" value="ECO:0007669"/>
    <property type="project" value="UniProtKB-KW"/>
</dbReference>
<dbReference type="CDD" id="cd07341">
    <property type="entry name" value="M56_BlaR1_MecR1_like"/>
    <property type="match status" value="1"/>
</dbReference>
<dbReference type="SUPFAM" id="SSF49452">
    <property type="entry name" value="Starch-binding domain-like"/>
    <property type="match status" value="1"/>
</dbReference>
<dbReference type="InterPro" id="IPR008756">
    <property type="entry name" value="Peptidase_M56"/>
</dbReference>
<evidence type="ECO:0000313" key="3">
    <source>
        <dbReference type="EMBL" id="XBH01721.1"/>
    </source>
</evidence>
<feature type="transmembrane region" description="Helical" evidence="1">
    <location>
        <begin position="12"/>
        <end position="30"/>
    </location>
</feature>
<dbReference type="InterPro" id="IPR008969">
    <property type="entry name" value="CarboxyPept-like_regulatory"/>
</dbReference>
<feature type="domain" description="Peptidase M56" evidence="2">
    <location>
        <begin position="144"/>
        <end position="313"/>
    </location>
</feature>
<dbReference type="PANTHER" id="PTHR34978">
    <property type="entry name" value="POSSIBLE SENSOR-TRANSDUCER PROTEIN BLAR"/>
    <property type="match status" value="1"/>
</dbReference>
<keyword evidence="1" id="KW-1133">Transmembrane helix</keyword>
<dbReference type="Gene3D" id="3.40.30.10">
    <property type="entry name" value="Glutaredoxin"/>
    <property type="match status" value="1"/>
</dbReference>
<dbReference type="SUPFAM" id="SSF52833">
    <property type="entry name" value="Thioredoxin-like"/>
    <property type="match status" value="1"/>
</dbReference>
<evidence type="ECO:0000259" key="2">
    <source>
        <dbReference type="Pfam" id="PF05569"/>
    </source>
</evidence>
<feature type="transmembrane region" description="Helical" evidence="1">
    <location>
        <begin position="42"/>
        <end position="62"/>
    </location>
</feature>
<reference evidence="3" key="1">
    <citation type="submission" date="2024-05" db="EMBL/GenBank/DDBJ databases">
        <title>Planctomycetes of the genus Singulisphaera possess chitinolytic capabilities.</title>
        <authorList>
            <person name="Ivanova A."/>
        </authorList>
    </citation>
    <scope>NUCLEOTIDE SEQUENCE</scope>
    <source>
        <strain evidence="3">Ch08T</strain>
    </source>
</reference>
<keyword evidence="3" id="KW-0121">Carboxypeptidase</keyword>
<dbReference type="Pfam" id="PF13620">
    <property type="entry name" value="CarboxypepD_reg"/>
    <property type="match status" value="2"/>
</dbReference>
<dbReference type="AlphaFoldDB" id="A0AAU7C994"/>
<keyword evidence="3" id="KW-0378">Hydrolase</keyword>
<accession>A0AAU7C994</accession>
<keyword evidence="1" id="KW-0472">Membrane</keyword>
<protein>
    <submittedName>
        <fullName evidence="3">Carboxypeptidase regulatory-like domain-containing protein</fullName>
    </submittedName>
</protein>
<name>A0AAU7C994_9BACT</name>